<evidence type="ECO:0000313" key="3">
    <source>
        <dbReference type="Proteomes" id="UP000695562"/>
    </source>
</evidence>
<accession>A0A8J4Q931</accession>
<dbReference type="OrthoDB" id="2187549at2759"/>
<organism evidence="2 3">
    <name type="scientific">Polysphondylium violaceum</name>
    <dbReference type="NCBI Taxonomy" id="133409"/>
    <lineage>
        <taxon>Eukaryota</taxon>
        <taxon>Amoebozoa</taxon>
        <taxon>Evosea</taxon>
        <taxon>Eumycetozoa</taxon>
        <taxon>Dictyostelia</taxon>
        <taxon>Dictyosteliales</taxon>
        <taxon>Dictyosteliaceae</taxon>
        <taxon>Polysphondylium</taxon>
    </lineage>
</organism>
<dbReference type="GO" id="GO:0070476">
    <property type="term" value="P:rRNA (guanine-N7)-methylation"/>
    <property type="evidence" value="ECO:0007669"/>
    <property type="project" value="TreeGrafter"/>
</dbReference>
<dbReference type="Gene3D" id="2.20.25.10">
    <property type="match status" value="1"/>
</dbReference>
<dbReference type="InterPro" id="IPR039127">
    <property type="entry name" value="Trm112"/>
</dbReference>
<sequence>MKVLTHNMMACTKKQCMGKGFPLGVECTESITLEQEFNYEFVKNIIPKLDWKGIQLIGEKLAITIPPFTEESLLDQEFLKSLYHLLCNVKIITGSLICPNCQRVYPIEKGIPNMLLREDEIYQDVRE</sequence>
<dbReference type="GO" id="GO:0030488">
    <property type="term" value="P:tRNA methylation"/>
    <property type="evidence" value="ECO:0007669"/>
    <property type="project" value="TreeGrafter"/>
</dbReference>
<evidence type="ECO:0008006" key="4">
    <source>
        <dbReference type="Google" id="ProtNLM"/>
    </source>
</evidence>
<dbReference type="PANTHER" id="PTHR12773">
    <property type="entry name" value="UPF0315 PROTEIN-RELATED"/>
    <property type="match status" value="1"/>
</dbReference>
<evidence type="ECO:0000256" key="1">
    <source>
        <dbReference type="ARBA" id="ARBA00007980"/>
    </source>
</evidence>
<dbReference type="AlphaFoldDB" id="A0A8J4Q931"/>
<protein>
    <recommendedName>
        <fullName evidence="4">tRNA methyltransferase 112 homolog</fullName>
    </recommendedName>
</protein>
<name>A0A8J4Q931_9MYCE</name>
<reference evidence="2" key="1">
    <citation type="submission" date="2020-01" db="EMBL/GenBank/DDBJ databases">
        <title>Development of genomics and gene disruption for Polysphondylium violaceum indicates a role for the polyketide synthase stlB in stalk morphogenesis.</title>
        <authorList>
            <person name="Narita B."/>
            <person name="Kawabe Y."/>
            <person name="Kin K."/>
            <person name="Saito T."/>
            <person name="Gibbs R."/>
            <person name="Kuspa A."/>
            <person name="Muzny D."/>
            <person name="Queller D."/>
            <person name="Richards S."/>
            <person name="Strassman J."/>
            <person name="Sucgang R."/>
            <person name="Worley K."/>
            <person name="Schaap P."/>
        </authorList>
    </citation>
    <scope>NUCLEOTIDE SEQUENCE</scope>
    <source>
        <strain evidence="2">QSvi11</strain>
    </source>
</reference>
<dbReference type="InterPro" id="IPR005651">
    <property type="entry name" value="Trm112-like"/>
</dbReference>
<proteinExistence type="inferred from homology"/>
<comment type="similarity">
    <text evidence="1">Belongs to the TRM112 family.</text>
</comment>
<dbReference type="SUPFAM" id="SSF158997">
    <property type="entry name" value="Trm112p-like"/>
    <property type="match status" value="1"/>
</dbReference>
<dbReference type="EMBL" id="AJWJ01000039">
    <property type="protein sequence ID" value="KAF2077081.1"/>
    <property type="molecule type" value="Genomic_DNA"/>
</dbReference>
<dbReference type="Proteomes" id="UP000695562">
    <property type="component" value="Unassembled WGS sequence"/>
</dbReference>
<gene>
    <name evidence="2" type="ORF">CYY_001590</name>
</gene>
<dbReference type="GO" id="GO:0046982">
    <property type="term" value="F:protein heterodimerization activity"/>
    <property type="evidence" value="ECO:0007669"/>
    <property type="project" value="InterPro"/>
</dbReference>
<dbReference type="PANTHER" id="PTHR12773:SF0">
    <property type="entry name" value="MULTIFUNCTIONAL METHYLTRANSFERASE SUBUNIT TRM112-LIKE PROTEIN"/>
    <property type="match status" value="1"/>
</dbReference>
<keyword evidence="3" id="KW-1185">Reference proteome</keyword>
<evidence type="ECO:0000313" key="2">
    <source>
        <dbReference type="EMBL" id="KAF2077081.1"/>
    </source>
</evidence>
<comment type="caution">
    <text evidence="2">The sequence shown here is derived from an EMBL/GenBank/DDBJ whole genome shotgun (WGS) entry which is preliminary data.</text>
</comment>
<dbReference type="Pfam" id="PF03966">
    <property type="entry name" value="Trm112p"/>
    <property type="match status" value="1"/>
</dbReference>